<name>A0A4R6YY33_9GAMM</name>
<dbReference type="SUPFAM" id="SSF55961">
    <property type="entry name" value="Bet v1-like"/>
    <property type="match status" value="1"/>
</dbReference>
<comment type="similarity">
    <text evidence="1">Belongs to the AHA1 family.</text>
</comment>
<sequence length="177" mass="20023">MSDYLVATTVDSLRAERLLPGPLERVWAYLTDSPLRGQWLAAGEMQLRAGGRVEHIFHNSALTGNDEAPPEKYRDQGCEGSMHGRITVCEPMHLLGYTWGEGLADPSEVRFELTPRGKKVLLVVTHSRLGQRDARLSVAAGWHTHLDILAARLEAREPEGFWRRHTQLEKDYEQRIA</sequence>
<dbReference type="RefSeq" id="WP_133818615.1">
    <property type="nucleotide sequence ID" value="NZ_SNZH01000006.1"/>
</dbReference>
<dbReference type="InterPro" id="IPR023393">
    <property type="entry name" value="START-like_dom_sf"/>
</dbReference>
<dbReference type="EMBL" id="SNZH01000006">
    <property type="protein sequence ID" value="TDR43862.1"/>
    <property type="molecule type" value="Genomic_DNA"/>
</dbReference>
<dbReference type="OrthoDB" id="9800600at2"/>
<comment type="caution">
    <text evidence="3">The sequence shown here is derived from an EMBL/GenBank/DDBJ whole genome shotgun (WGS) entry which is preliminary data.</text>
</comment>
<dbReference type="AlphaFoldDB" id="A0A4R6YY33"/>
<evidence type="ECO:0000259" key="2">
    <source>
        <dbReference type="Pfam" id="PF08327"/>
    </source>
</evidence>
<accession>A0A4R6YY33</accession>
<dbReference type="Pfam" id="PF08327">
    <property type="entry name" value="AHSA1"/>
    <property type="match status" value="1"/>
</dbReference>
<proteinExistence type="inferred from homology"/>
<dbReference type="InterPro" id="IPR013538">
    <property type="entry name" value="ASHA1/2-like_C"/>
</dbReference>
<protein>
    <submittedName>
        <fullName evidence="3">Uncharacterized protein YndB with AHSA1/START domain</fullName>
    </submittedName>
</protein>
<organism evidence="3 4">
    <name type="scientific">Tahibacter aquaticus</name>
    <dbReference type="NCBI Taxonomy" id="520092"/>
    <lineage>
        <taxon>Bacteria</taxon>
        <taxon>Pseudomonadati</taxon>
        <taxon>Pseudomonadota</taxon>
        <taxon>Gammaproteobacteria</taxon>
        <taxon>Lysobacterales</taxon>
        <taxon>Rhodanobacteraceae</taxon>
        <taxon>Tahibacter</taxon>
    </lineage>
</organism>
<evidence type="ECO:0000256" key="1">
    <source>
        <dbReference type="ARBA" id="ARBA00006817"/>
    </source>
</evidence>
<evidence type="ECO:0000313" key="3">
    <source>
        <dbReference type="EMBL" id="TDR43862.1"/>
    </source>
</evidence>
<reference evidence="3 4" key="1">
    <citation type="submission" date="2019-03" db="EMBL/GenBank/DDBJ databases">
        <title>Genomic Encyclopedia of Type Strains, Phase IV (KMG-IV): sequencing the most valuable type-strain genomes for metagenomic binning, comparative biology and taxonomic classification.</title>
        <authorList>
            <person name="Goeker M."/>
        </authorList>
    </citation>
    <scope>NUCLEOTIDE SEQUENCE [LARGE SCALE GENOMIC DNA]</scope>
    <source>
        <strain evidence="3 4">DSM 21667</strain>
    </source>
</reference>
<dbReference type="Gene3D" id="3.30.530.20">
    <property type="match status" value="1"/>
</dbReference>
<dbReference type="Proteomes" id="UP000295293">
    <property type="component" value="Unassembled WGS sequence"/>
</dbReference>
<evidence type="ECO:0000313" key="4">
    <source>
        <dbReference type="Proteomes" id="UP000295293"/>
    </source>
</evidence>
<feature type="domain" description="Activator of Hsp90 ATPase homologue 1/2-like C-terminal" evidence="2">
    <location>
        <begin position="22"/>
        <end position="154"/>
    </location>
</feature>
<keyword evidence="4" id="KW-1185">Reference proteome</keyword>
<dbReference type="CDD" id="cd08899">
    <property type="entry name" value="SRPBCC_CalC_Aha1-like_6"/>
    <property type="match status" value="1"/>
</dbReference>
<gene>
    <name evidence="3" type="ORF">DFR29_1064</name>
</gene>